<name>A0ABW7FPG5_9BURK</name>
<protein>
    <submittedName>
        <fullName evidence="1">IS701 family transposase</fullName>
    </submittedName>
</protein>
<gene>
    <name evidence="1" type="ORF">ACG0Z3_21280</name>
    <name evidence="2" type="ORF">ACG0Z3_22450</name>
</gene>
<keyword evidence="3" id="KW-1185">Reference proteome</keyword>
<sequence length="63" mass="6749">LCIAAYGFLMAERMTAEKPIGGKKNFAIRALPEVPEDYVPRGSPARSAPRADVNHVLAAPAEL</sequence>
<proteinExistence type="predicted"/>
<comment type="caution">
    <text evidence="1">The sequence shown here is derived from an EMBL/GenBank/DDBJ whole genome shotgun (WGS) entry which is preliminary data.</text>
</comment>
<evidence type="ECO:0000313" key="1">
    <source>
        <dbReference type="EMBL" id="MFG6443232.1"/>
    </source>
</evidence>
<dbReference type="EMBL" id="JBIGHW010000018">
    <property type="protein sequence ID" value="MFG6443232.1"/>
    <property type="molecule type" value="Genomic_DNA"/>
</dbReference>
<evidence type="ECO:0000313" key="3">
    <source>
        <dbReference type="Proteomes" id="UP001606301"/>
    </source>
</evidence>
<accession>A0ABW7FPG5</accession>
<dbReference type="EMBL" id="JBIGHW010000024">
    <property type="protein sequence ID" value="MFG6443458.1"/>
    <property type="molecule type" value="Genomic_DNA"/>
</dbReference>
<evidence type="ECO:0000313" key="2">
    <source>
        <dbReference type="EMBL" id="MFG6443458.1"/>
    </source>
</evidence>
<dbReference type="Proteomes" id="UP001606301">
    <property type="component" value="Unassembled WGS sequence"/>
</dbReference>
<organism evidence="1 3">
    <name type="scientific">Pelomonas margarita</name>
    <dbReference type="NCBI Taxonomy" id="3299031"/>
    <lineage>
        <taxon>Bacteria</taxon>
        <taxon>Pseudomonadati</taxon>
        <taxon>Pseudomonadota</taxon>
        <taxon>Betaproteobacteria</taxon>
        <taxon>Burkholderiales</taxon>
        <taxon>Sphaerotilaceae</taxon>
        <taxon>Roseateles</taxon>
    </lineage>
</organism>
<reference evidence="1 3" key="1">
    <citation type="submission" date="2024-08" db="EMBL/GenBank/DDBJ databases">
        <authorList>
            <person name="Lu H."/>
        </authorList>
    </citation>
    <scope>NUCLEOTIDE SEQUENCE [LARGE SCALE GENOMIC DNA]</scope>
    <source>
        <strain evidence="1 3">LKC17W</strain>
    </source>
</reference>
<feature type="non-terminal residue" evidence="1">
    <location>
        <position position="1"/>
    </location>
</feature>